<feature type="compositionally biased region" description="Basic and acidic residues" evidence="1">
    <location>
        <begin position="706"/>
        <end position="717"/>
    </location>
</feature>
<dbReference type="EMBL" id="KZ821218">
    <property type="protein sequence ID" value="PYH49569.1"/>
    <property type="molecule type" value="Genomic_DNA"/>
</dbReference>
<feature type="compositionally biased region" description="Polar residues" evidence="1">
    <location>
        <begin position="22"/>
        <end position="34"/>
    </location>
</feature>
<feature type="compositionally biased region" description="Polar residues" evidence="1">
    <location>
        <begin position="195"/>
        <end position="212"/>
    </location>
</feature>
<feature type="region of interest" description="Disordered" evidence="1">
    <location>
        <begin position="843"/>
        <end position="943"/>
    </location>
</feature>
<gene>
    <name evidence="2" type="ORF">BP01DRAFT_794</name>
</gene>
<feature type="compositionally biased region" description="Basic and acidic residues" evidence="1">
    <location>
        <begin position="863"/>
        <end position="877"/>
    </location>
</feature>
<sequence length="943" mass="103214">MPSFNYITPSYGEAESAHGLRSNLSSDRPSNGTMPFNVDRFTPFVPSGNRPAFNLDRPQRATTWTNPSSNFTNFSVTRPRGSLMNPAVPDFVPHGRGLDSRPVPDIDRTQRVTPWTNVSSSNATNSIHHSTSHIASNTNVSNIDPTPMGHGLVSRPVLNIDRSQRVSPWNYISSSNTSTNSIHHNTSHITSNINVSHTNPAPNNSQNGSSHRPYNAVDTFRSLYVRERARFNAELADIQRPVTTLPSPAPASSLDSRPVLNIDGSERAAPERAAPERAAPEQAAPPTNLAQSSSAHSLDINRSERASLTNLTQSSSAPSLDINRSEQAAPPTNLFHSSSAPSLDINRSERAAPPTNLFQSSSAPTSFSNPPLNSRLVLTIDRSQRVTPWSNLSSSNGLAHSTDYGTSRAPKSNNIPRINSTLSAPTSSTPAQLTSSIAGQKRRLELSEGEEERPSIPFSLQATPYSLTMASAKIPTTPEIRPPGRWPGGTPITPRLVDRQNSRQEGPSRMTAIRNMWQNRLMRVANNRMIQRASQAARWAAHRNVLQNRMTRAVYNGVIQHAPQAARRAVHVVDTFKRRVQQIFQRPARIRNETPVEQVRAAINIWANPDTDLAVGNEIIRPEPMDIDSAVENVTVINETMDVGTEAVSNEVTNTDSGIVNDSAIVNNSATASKKRAAPDSDEAVSPPKRTKASSRRVQGALKTQSKGEKRRAEQIRPLKSALRRPSGASSKPKQAADDEVDQGTSKPPRRVHFPRCHEVTAEHILTPINEAPRRYRNLSYDDRYDAAPPSLDHLLDDFGRSMVESVKSASPKVCLVEQKENKAPASEATISNQLRRSARIRNGNAKAENSSSANQGASAMTPRDRHGQDPFRREAEQYPMGRAMSAVESDTGGESEDQPAGNKSAGKKPAGKKPGRRKPAPREPQTPKRRSPEKRDPTPEHN</sequence>
<feature type="region of interest" description="Disordered" evidence="1">
    <location>
        <begin position="15"/>
        <end position="35"/>
    </location>
</feature>
<evidence type="ECO:0000313" key="3">
    <source>
        <dbReference type="Proteomes" id="UP000248349"/>
    </source>
</evidence>
<feature type="compositionally biased region" description="Basic and acidic residues" evidence="1">
    <location>
        <begin position="267"/>
        <end position="279"/>
    </location>
</feature>
<feature type="region of interest" description="Disordered" evidence="1">
    <location>
        <begin position="475"/>
        <end position="508"/>
    </location>
</feature>
<feature type="region of interest" description="Disordered" evidence="1">
    <location>
        <begin position="242"/>
        <end position="261"/>
    </location>
</feature>
<keyword evidence="3" id="KW-1185">Reference proteome</keyword>
<proteinExistence type="predicted"/>
<feature type="compositionally biased region" description="Low complexity" evidence="1">
    <location>
        <begin position="420"/>
        <end position="431"/>
    </location>
</feature>
<dbReference type="AlphaFoldDB" id="A0A318ZPP7"/>
<feature type="compositionally biased region" description="Low complexity" evidence="1">
    <location>
        <begin position="243"/>
        <end position="254"/>
    </location>
</feature>
<feature type="compositionally biased region" description="Polar residues" evidence="1">
    <location>
        <begin position="848"/>
        <end position="859"/>
    </location>
</feature>
<feature type="region of interest" description="Disordered" evidence="1">
    <location>
        <begin position="191"/>
        <end position="214"/>
    </location>
</feature>
<protein>
    <submittedName>
        <fullName evidence="2">Uncharacterized protein</fullName>
    </submittedName>
</protein>
<reference evidence="2 3" key="1">
    <citation type="submission" date="2016-12" db="EMBL/GenBank/DDBJ databases">
        <title>The genomes of Aspergillus section Nigri reveals drivers in fungal speciation.</title>
        <authorList>
            <consortium name="DOE Joint Genome Institute"/>
            <person name="Vesth T.C."/>
            <person name="Nybo J."/>
            <person name="Theobald S."/>
            <person name="Brandl J."/>
            <person name="Frisvad J.C."/>
            <person name="Nielsen K.F."/>
            <person name="Lyhne E.K."/>
            <person name="Kogle M.E."/>
            <person name="Kuo A."/>
            <person name="Riley R."/>
            <person name="Clum A."/>
            <person name="Nolan M."/>
            <person name="Lipzen A."/>
            <person name="Salamov A."/>
            <person name="Henrissat B."/>
            <person name="Wiebenga A."/>
            <person name="De Vries R.P."/>
            <person name="Grigoriev I.V."/>
            <person name="Mortensen U.H."/>
            <person name="Andersen M.R."/>
            <person name="Baker S.E."/>
        </authorList>
    </citation>
    <scope>NUCLEOTIDE SEQUENCE [LARGE SCALE GENOMIC DNA]</scope>
    <source>
        <strain evidence="2 3">JOP 1030-1</strain>
    </source>
</reference>
<accession>A0A318ZPP7</accession>
<dbReference type="OrthoDB" id="10332488at2759"/>
<name>A0A318ZPP7_9EURO</name>
<dbReference type="Proteomes" id="UP000248349">
    <property type="component" value="Unassembled WGS sequence"/>
</dbReference>
<feature type="compositionally biased region" description="Polar residues" evidence="1">
    <location>
        <begin position="356"/>
        <end position="372"/>
    </location>
</feature>
<feature type="compositionally biased region" description="Basic and acidic residues" evidence="1">
    <location>
        <begin position="934"/>
        <end position="943"/>
    </location>
</feature>
<dbReference type="RefSeq" id="XP_025435551.1">
    <property type="nucleotide sequence ID" value="XM_025580110.1"/>
</dbReference>
<organism evidence="2 3">
    <name type="scientific">Aspergillus saccharolyticus JOP 1030-1</name>
    <dbReference type="NCBI Taxonomy" id="1450539"/>
    <lineage>
        <taxon>Eukaryota</taxon>
        <taxon>Fungi</taxon>
        <taxon>Dikarya</taxon>
        <taxon>Ascomycota</taxon>
        <taxon>Pezizomycotina</taxon>
        <taxon>Eurotiomycetes</taxon>
        <taxon>Eurotiomycetidae</taxon>
        <taxon>Eurotiales</taxon>
        <taxon>Aspergillaceae</taxon>
        <taxon>Aspergillus</taxon>
        <taxon>Aspergillus subgen. Circumdati</taxon>
    </lineage>
</organism>
<feature type="region of interest" description="Disordered" evidence="1">
    <location>
        <begin position="670"/>
        <end position="754"/>
    </location>
</feature>
<dbReference type="GeneID" id="37081339"/>
<feature type="region of interest" description="Disordered" evidence="1">
    <location>
        <begin position="329"/>
        <end position="348"/>
    </location>
</feature>
<evidence type="ECO:0000256" key="1">
    <source>
        <dbReference type="SAM" id="MobiDB-lite"/>
    </source>
</evidence>
<feature type="compositionally biased region" description="Basic residues" evidence="1">
    <location>
        <begin position="906"/>
        <end position="920"/>
    </location>
</feature>
<feature type="region of interest" description="Disordered" evidence="1">
    <location>
        <begin position="267"/>
        <end position="298"/>
    </location>
</feature>
<feature type="region of interest" description="Disordered" evidence="1">
    <location>
        <begin position="387"/>
        <end position="457"/>
    </location>
</feature>
<evidence type="ECO:0000313" key="2">
    <source>
        <dbReference type="EMBL" id="PYH49569.1"/>
    </source>
</evidence>
<feature type="region of interest" description="Disordered" evidence="1">
    <location>
        <begin position="353"/>
        <end position="372"/>
    </location>
</feature>
<feature type="compositionally biased region" description="Polar residues" evidence="1">
    <location>
        <begin position="387"/>
        <end position="419"/>
    </location>
</feature>